<name>A0ABY6D5Z1_9RHOB</name>
<feature type="domain" description="HTH tetR-type" evidence="6">
    <location>
        <begin position="14"/>
        <end position="74"/>
    </location>
</feature>
<evidence type="ECO:0000256" key="4">
    <source>
        <dbReference type="ARBA" id="ARBA00023163"/>
    </source>
</evidence>
<dbReference type="EMBL" id="CP106737">
    <property type="protein sequence ID" value="UXX81518.1"/>
    <property type="molecule type" value="Genomic_DNA"/>
</dbReference>
<proteinExistence type="predicted"/>
<keyword evidence="8" id="KW-1185">Reference proteome</keyword>
<evidence type="ECO:0000256" key="2">
    <source>
        <dbReference type="ARBA" id="ARBA00023015"/>
    </source>
</evidence>
<geneLocation type="plasmid" evidence="7 8">
    <name>unnamed2</name>
</geneLocation>
<dbReference type="PANTHER" id="PTHR30055:SF231">
    <property type="entry name" value="TRANSCRIPTIONAL REGULATORY PROTEIN (PROBABLY DEOR-FAMILY)-RELATED"/>
    <property type="match status" value="1"/>
</dbReference>
<evidence type="ECO:0000313" key="8">
    <source>
        <dbReference type="Proteomes" id="UP001064087"/>
    </source>
</evidence>
<protein>
    <submittedName>
        <fullName evidence="7">TetR family transcriptional regulator C-terminal domain-containing protein</fullName>
    </submittedName>
</protein>
<feature type="DNA-binding region" description="H-T-H motif" evidence="5">
    <location>
        <begin position="37"/>
        <end position="56"/>
    </location>
</feature>
<sequence>MSTTRTRTKNLPPEERKKQIIIAALTCLGRDGHAKLTARKLAKEAQTSLGNITYHFTDMREILVETYRYASRRLLEASESSLGTSDLSAQERLRTFLEAGFSEEFLDKGYTAMRIDLWSAALHYDEVRHVERELYQGYRDQLSNLIAAVRAECSDGFGNHISLVDVIMATLDGLWLDWMRREDNLSVRAALDLCMQLALAPPLTPEGGN</sequence>
<keyword evidence="4" id="KW-0804">Transcription</keyword>
<dbReference type="SUPFAM" id="SSF48498">
    <property type="entry name" value="Tetracyclin repressor-like, C-terminal domain"/>
    <property type="match status" value="1"/>
</dbReference>
<dbReference type="Pfam" id="PF00440">
    <property type="entry name" value="TetR_N"/>
    <property type="match status" value="1"/>
</dbReference>
<dbReference type="Proteomes" id="UP001064087">
    <property type="component" value="Plasmid unnamed2"/>
</dbReference>
<dbReference type="PROSITE" id="PS50977">
    <property type="entry name" value="HTH_TETR_2"/>
    <property type="match status" value="1"/>
</dbReference>
<evidence type="ECO:0000313" key="7">
    <source>
        <dbReference type="EMBL" id="UXX81518.1"/>
    </source>
</evidence>
<dbReference type="Pfam" id="PF13977">
    <property type="entry name" value="TetR_C_6"/>
    <property type="match status" value="1"/>
</dbReference>
<organism evidence="7 8">
    <name type="scientific">Roseovarius pelagicus</name>
    <dbReference type="NCBI Taxonomy" id="2980108"/>
    <lineage>
        <taxon>Bacteria</taxon>
        <taxon>Pseudomonadati</taxon>
        <taxon>Pseudomonadota</taxon>
        <taxon>Alphaproteobacteria</taxon>
        <taxon>Rhodobacterales</taxon>
        <taxon>Roseobacteraceae</taxon>
        <taxon>Roseovarius</taxon>
    </lineage>
</organism>
<dbReference type="InterPro" id="IPR009057">
    <property type="entry name" value="Homeodomain-like_sf"/>
</dbReference>
<gene>
    <name evidence="7" type="ORF">N7U68_00180</name>
</gene>
<evidence type="ECO:0000259" key="6">
    <source>
        <dbReference type="PROSITE" id="PS50977"/>
    </source>
</evidence>
<keyword evidence="2" id="KW-0805">Transcription regulation</keyword>
<reference evidence="7" key="1">
    <citation type="submission" date="2022-10" db="EMBL/GenBank/DDBJ databases">
        <title>Roseovarius pelagicus sp. nov., isolated from Arctic seawater.</title>
        <authorList>
            <person name="Hong Y.W."/>
            <person name="Hwang C.Y."/>
        </authorList>
    </citation>
    <scope>NUCLEOTIDE SEQUENCE</scope>
    <source>
        <strain evidence="7">HL-MP18</strain>
        <plasmid evidence="7">unnamed2</plasmid>
    </source>
</reference>
<evidence type="ECO:0000256" key="5">
    <source>
        <dbReference type="PROSITE-ProRule" id="PRU00335"/>
    </source>
</evidence>
<dbReference type="InterPro" id="IPR039538">
    <property type="entry name" value="BetI_C"/>
</dbReference>
<dbReference type="Gene3D" id="1.10.357.10">
    <property type="entry name" value="Tetracycline Repressor, domain 2"/>
    <property type="match status" value="1"/>
</dbReference>
<keyword evidence="3 5" id="KW-0238">DNA-binding</keyword>
<keyword evidence="1" id="KW-0678">Repressor</keyword>
<evidence type="ECO:0000256" key="3">
    <source>
        <dbReference type="ARBA" id="ARBA00023125"/>
    </source>
</evidence>
<keyword evidence="7" id="KW-0614">Plasmid</keyword>
<dbReference type="InterPro" id="IPR036271">
    <property type="entry name" value="Tet_transcr_reg_TetR-rel_C_sf"/>
</dbReference>
<dbReference type="InterPro" id="IPR001647">
    <property type="entry name" value="HTH_TetR"/>
</dbReference>
<dbReference type="SUPFAM" id="SSF46689">
    <property type="entry name" value="Homeodomain-like"/>
    <property type="match status" value="1"/>
</dbReference>
<dbReference type="RefSeq" id="WP_263046715.1">
    <property type="nucleotide sequence ID" value="NZ_CP106737.1"/>
</dbReference>
<dbReference type="InterPro" id="IPR050109">
    <property type="entry name" value="HTH-type_TetR-like_transc_reg"/>
</dbReference>
<dbReference type="PANTHER" id="PTHR30055">
    <property type="entry name" value="HTH-TYPE TRANSCRIPTIONAL REGULATOR RUTR"/>
    <property type="match status" value="1"/>
</dbReference>
<evidence type="ECO:0000256" key="1">
    <source>
        <dbReference type="ARBA" id="ARBA00022491"/>
    </source>
</evidence>
<accession>A0ABY6D5Z1</accession>